<dbReference type="InterPro" id="IPR016919">
    <property type="entry name" value="UCP029416_PTP"/>
</dbReference>
<reference evidence="2 3" key="1">
    <citation type="submission" date="2018-07" db="EMBL/GenBank/DDBJ databases">
        <title>Genomic Encyclopedia of Type Strains, Phase III (KMG-III): the genomes of soil and plant-associated and newly described type strains.</title>
        <authorList>
            <person name="Whitman W."/>
        </authorList>
    </citation>
    <scope>NUCLEOTIDE SEQUENCE [LARGE SCALE GENOMIC DNA]</scope>
    <source>
        <strain evidence="2 3">CECT 7506</strain>
    </source>
</reference>
<dbReference type="Proteomes" id="UP000252415">
    <property type="component" value="Unassembled WGS sequence"/>
</dbReference>
<evidence type="ECO:0000313" key="2">
    <source>
        <dbReference type="EMBL" id="RCW41952.1"/>
    </source>
</evidence>
<protein>
    <recommendedName>
        <fullName evidence="1">Phosphotyrosine protein phosphatase I domain-containing protein</fullName>
    </recommendedName>
</protein>
<dbReference type="OrthoDB" id="7210484at2"/>
<dbReference type="AlphaFoldDB" id="A0A368VLW5"/>
<dbReference type="Gene3D" id="3.40.50.2300">
    <property type="match status" value="1"/>
</dbReference>
<dbReference type="RefSeq" id="WP_114383533.1">
    <property type="nucleotide sequence ID" value="NZ_QPJD01000020.1"/>
</dbReference>
<gene>
    <name evidence="2" type="ORF">DFP97_12089</name>
</gene>
<proteinExistence type="predicted"/>
<dbReference type="PIRSF" id="PIRSF029416">
    <property type="entry name" value="UCP029416_PTP"/>
    <property type="match status" value="1"/>
</dbReference>
<dbReference type="EMBL" id="QPJD01000020">
    <property type="protein sequence ID" value="RCW41952.1"/>
    <property type="molecule type" value="Genomic_DNA"/>
</dbReference>
<accession>A0A368VLW5</accession>
<sequence length="127" mass="14510">MIRIKLLFICSRNKWRSLTAETIFQGVGGHEVRSAGTEEYARIKVNEGHVGWADLIFAMEKKHVRRLQDRFSHALINKKVICLHIPDDYGYMDEDLIGLLQSGVSEYIEVSEYDTGRKRVSKNGAAL</sequence>
<name>A0A368VLW5_9BACL</name>
<comment type="caution">
    <text evidence="2">The sequence shown here is derived from an EMBL/GenBank/DDBJ whole genome shotgun (WGS) entry which is preliminary data.</text>
</comment>
<dbReference type="SMART" id="SM00226">
    <property type="entry name" value="LMWPc"/>
    <property type="match status" value="1"/>
</dbReference>
<dbReference type="InterPro" id="IPR023485">
    <property type="entry name" value="Ptyr_pPase"/>
</dbReference>
<keyword evidence="3" id="KW-1185">Reference proteome</keyword>
<feature type="domain" description="Phosphotyrosine protein phosphatase I" evidence="1">
    <location>
        <begin position="4"/>
        <end position="110"/>
    </location>
</feature>
<evidence type="ECO:0000313" key="3">
    <source>
        <dbReference type="Proteomes" id="UP000252415"/>
    </source>
</evidence>
<dbReference type="InterPro" id="IPR036196">
    <property type="entry name" value="Ptyr_pPase_sf"/>
</dbReference>
<organism evidence="2 3">
    <name type="scientific">Paenibacillus prosopidis</name>
    <dbReference type="NCBI Taxonomy" id="630520"/>
    <lineage>
        <taxon>Bacteria</taxon>
        <taxon>Bacillati</taxon>
        <taxon>Bacillota</taxon>
        <taxon>Bacilli</taxon>
        <taxon>Bacillales</taxon>
        <taxon>Paenibacillaceae</taxon>
        <taxon>Paenibacillus</taxon>
    </lineage>
</organism>
<dbReference type="SUPFAM" id="SSF52788">
    <property type="entry name" value="Phosphotyrosine protein phosphatases I"/>
    <property type="match status" value="1"/>
</dbReference>
<evidence type="ECO:0000259" key="1">
    <source>
        <dbReference type="SMART" id="SM00226"/>
    </source>
</evidence>